<name>A0A9P8V7I7_9PEZI</name>
<evidence type="ECO:0000313" key="2">
    <source>
        <dbReference type="EMBL" id="KAH6680030.1"/>
    </source>
</evidence>
<feature type="compositionally biased region" description="Low complexity" evidence="1">
    <location>
        <begin position="130"/>
        <end position="143"/>
    </location>
</feature>
<reference evidence="2" key="1">
    <citation type="journal article" date="2021" name="Nat. Commun.">
        <title>Genetic determinants of endophytism in the Arabidopsis root mycobiome.</title>
        <authorList>
            <person name="Mesny F."/>
            <person name="Miyauchi S."/>
            <person name="Thiergart T."/>
            <person name="Pickel B."/>
            <person name="Atanasova L."/>
            <person name="Karlsson M."/>
            <person name="Huettel B."/>
            <person name="Barry K.W."/>
            <person name="Haridas S."/>
            <person name="Chen C."/>
            <person name="Bauer D."/>
            <person name="Andreopoulos W."/>
            <person name="Pangilinan J."/>
            <person name="LaButti K."/>
            <person name="Riley R."/>
            <person name="Lipzen A."/>
            <person name="Clum A."/>
            <person name="Drula E."/>
            <person name="Henrissat B."/>
            <person name="Kohler A."/>
            <person name="Grigoriev I.V."/>
            <person name="Martin F.M."/>
            <person name="Hacquard S."/>
        </authorList>
    </citation>
    <scope>NUCLEOTIDE SEQUENCE</scope>
    <source>
        <strain evidence="2">MPI-SDFR-AT-0117</strain>
    </source>
</reference>
<dbReference type="EMBL" id="JAGSXJ010000020">
    <property type="protein sequence ID" value="KAH6680030.1"/>
    <property type="molecule type" value="Genomic_DNA"/>
</dbReference>
<feature type="region of interest" description="Disordered" evidence="1">
    <location>
        <begin position="121"/>
        <end position="143"/>
    </location>
</feature>
<gene>
    <name evidence="2" type="ORF">F5X68DRAFT_212489</name>
</gene>
<keyword evidence="3" id="KW-1185">Reference proteome</keyword>
<comment type="caution">
    <text evidence="2">The sequence shown here is derived from an EMBL/GenBank/DDBJ whole genome shotgun (WGS) entry which is preliminary data.</text>
</comment>
<sequence length="286" mass="30398">MFDYPARPQTPQPMLHRLPDKSENTPESPTFSRYILILSASTAAAGKVQIARSVADAFSCPLYQGDSLHETCAKAASVVPQTAASDVTPGRNEARYQRMWLSKMTRTGLLFPEASQPATQGFSGFGGPVSASSSRRGSDSSIASASSSLDSASVASSAASSFMSPVATSAQYINKPTTIPSQRQKDNNLLLVVTHPELDSWHKECIATSVGDYGIGVIFVPLYEDDNLPVLKPLDPRSMTSFDQLPQVGGVAESAITLRIEIDGKVEDIIEQIVSGVADSALVISS</sequence>
<dbReference type="OrthoDB" id="3557800at2759"/>
<accession>A0A9P8V7I7</accession>
<protein>
    <submittedName>
        <fullName evidence="2">Uncharacterized protein</fullName>
    </submittedName>
</protein>
<evidence type="ECO:0000313" key="3">
    <source>
        <dbReference type="Proteomes" id="UP000770015"/>
    </source>
</evidence>
<organism evidence="2 3">
    <name type="scientific">Plectosphaerella plurivora</name>
    <dbReference type="NCBI Taxonomy" id="936078"/>
    <lineage>
        <taxon>Eukaryota</taxon>
        <taxon>Fungi</taxon>
        <taxon>Dikarya</taxon>
        <taxon>Ascomycota</taxon>
        <taxon>Pezizomycotina</taxon>
        <taxon>Sordariomycetes</taxon>
        <taxon>Hypocreomycetidae</taxon>
        <taxon>Glomerellales</taxon>
        <taxon>Plectosphaerellaceae</taxon>
        <taxon>Plectosphaerella</taxon>
    </lineage>
</organism>
<evidence type="ECO:0000256" key="1">
    <source>
        <dbReference type="SAM" id="MobiDB-lite"/>
    </source>
</evidence>
<feature type="region of interest" description="Disordered" evidence="1">
    <location>
        <begin position="1"/>
        <end position="27"/>
    </location>
</feature>
<proteinExistence type="predicted"/>
<dbReference type="AlphaFoldDB" id="A0A9P8V7I7"/>
<dbReference type="Proteomes" id="UP000770015">
    <property type="component" value="Unassembled WGS sequence"/>
</dbReference>